<dbReference type="InterPro" id="IPR015421">
    <property type="entry name" value="PyrdxlP-dep_Trfase_major"/>
</dbReference>
<dbReference type="InParanoid" id="B3SF70"/>
<dbReference type="EMBL" id="DS985958">
    <property type="protein sequence ID" value="EDV18627.1"/>
    <property type="molecule type" value="Genomic_DNA"/>
</dbReference>
<dbReference type="AlphaFoldDB" id="B3SF70"/>
<dbReference type="Gene3D" id="3.90.1150.10">
    <property type="entry name" value="Aspartate Aminotransferase, domain 1"/>
    <property type="match status" value="1"/>
</dbReference>
<proteinExistence type="inferred from homology"/>
<dbReference type="KEGG" id="tad:TRIADDRAFT_62881"/>
<dbReference type="SUPFAM" id="SSF53383">
    <property type="entry name" value="PLP-dependent transferases"/>
    <property type="match status" value="1"/>
</dbReference>
<evidence type="ECO:0008006" key="5">
    <source>
        <dbReference type="Google" id="ProtNLM"/>
    </source>
</evidence>
<dbReference type="OMA" id="YHVYAIR"/>
<dbReference type="OrthoDB" id="408512at2759"/>
<dbReference type="CTD" id="6760101"/>
<dbReference type="Proteomes" id="UP000009022">
    <property type="component" value="Unassembled WGS sequence"/>
</dbReference>
<evidence type="ECO:0000256" key="1">
    <source>
        <dbReference type="ARBA" id="ARBA00022898"/>
    </source>
</evidence>
<organism evidence="3 4">
    <name type="scientific">Trichoplax adhaerens</name>
    <name type="common">Trichoplax reptans</name>
    <dbReference type="NCBI Taxonomy" id="10228"/>
    <lineage>
        <taxon>Eukaryota</taxon>
        <taxon>Metazoa</taxon>
        <taxon>Placozoa</taxon>
        <taxon>Uniplacotomia</taxon>
        <taxon>Trichoplacea</taxon>
        <taxon>Trichoplacidae</taxon>
        <taxon>Trichoplax</taxon>
    </lineage>
</organism>
<dbReference type="Gene3D" id="3.40.640.10">
    <property type="entry name" value="Type I PLP-dependent aspartate aminotransferase-like (Major domain)"/>
    <property type="match status" value="1"/>
</dbReference>
<dbReference type="PANTHER" id="PTHR30244:SF36">
    <property type="entry name" value="3-OXO-GLUCOSE-6-PHOSPHATE:GLUTAMATE AMINOTRANSFERASE"/>
    <property type="match status" value="1"/>
</dbReference>
<dbReference type="STRING" id="10228.B3SF70"/>
<evidence type="ECO:0000256" key="2">
    <source>
        <dbReference type="ARBA" id="ARBA00037999"/>
    </source>
</evidence>
<dbReference type="PANTHER" id="PTHR30244">
    <property type="entry name" value="TRANSAMINASE"/>
    <property type="match status" value="1"/>
</dbReference>
<gene>
    <name evidence="3" type="ORF">TRIADDRAFT_62881</name>
</gene>
<accession>B3SF70</accession>
<dbReference type="InterPro" id="IPR015422">
    <property type="entry name" value="PyrdxlP-dep_Trfase_small"/>
</dbReference>
<comment type="similarity">
    <text evidence="2">Belongs to the DegT/DnrJ/EryC1 family.</text>
</comment>
<dbReference type="GeneID" id="6760101"/>
<keyword evidence="4" id="KW-1185">Reference proteome</keyword>
<reference evidence="3 4" key="1">
    <citation type="journal article" date="2008" name="Nature">
        <title>The Trichoplax genome and the nature of placozoans.</title>
        <authorList>
            <person name="Srivastava M."/>
            <person name="Begovic E."/>
            <person name="Chapman J."/>
            <person name="Putnam N.H."/>
            <person name="Hellsten U."/>
            <person name="Kawashima T."/>
            <person name="Kuo A."/>
            <person name="Mitros T."/>
            <person name="Salamov A."/>
            <person name="Carpenter M.L."/>
            <person name="Signorovitch A.Y."/>
            <person name="Moreno M.A."/>
            <person name="Kamm K."/>
            <person name="Grimwood J."/>
            <person name="Schmutz J."/>
            <person name="Shapiro H."/>
            <person name="Grigoriev I.V."/>
            <person name="Buss L.W."/>
            <person name="Schierwater B."/>
            <person name="Dellaporta S.L."/>
            <person name="Rokhsar D.S."/>
        </authorList>
    </citation>
    <scope>NUCLEOTIDE SEQUENCE [LARGE SCALE GENOMIC DNA]</scope>
    <source>
        <strain evidence="3 4">Grell-BS-1999</strain>
    </source>
</reference>
<sequence>MPVHWAGHPCDMQRINEIAEKYDLKVIADACHAIGARLDGKGMAQHSDLTCFSMHPLKNLNVWGDGGIIITNDESLAGRLSLLRNHGLVNRDECAVFAYNSRLDTIQAVIAQHIIDEKLQTITATRIRNAAHLDRALLNMPQVRLPERTANRLSVYHLYSGIFERRDELQAFLQAKGIDAKIHYPVPMHLQPAAKGLGYQRGDFPQAEFTADNILSLPVHEHIAAEQCDFMVECIKQFYEKS</sequence>
<keyword evidence="1" id="KW-0663">Pyridoxal phosphate</keyword>
<evidence type="ECO:0000313" key="4">
    <source>
        <dbReference type="Proteomes" id="UP000009022"/>
    </source>
</evidence>
<dbReference type="eggNOG" id="ENOG502RAKR">
    <property type="taxonomic scope" value="Eukaryota"/>
</dbReference>
<dbReference type="Pfam" id="PF01041">
    <property type="entry name" value="DegT_DnrJ_EryC1"/>
    <property type="match status" value="1"/>
</dbReference>
<dbReference type="InterPro" id="IPR000653">
    <property type="entry name" value="DegT/StrS_aminotransferase"/>
</dbReference>
<protein>
    <recommendedName>
        <fullName evidence="5">Aminotransferase class I/classII domain-containing protein</fullName>
    </recommendedName>
</protein>
<dbReference type="HOGENOM" id="CLU_1148522_0_0_1"/>
<dbReference type="RefSeq" id="XP_002118889.1">
    <property type="nucleotide sequence ID" value="XM_002118853.1"/>
</dbReference>
<dbReference type="InterPro" id="IPR015424">
    <property type="entry name" value="PyrdxlP-dep_Trfase"/>
</dbReference>
<evidence type="ECO:0000313" key="3">
    <source>
        <dbReference type="EMBL" id="EDV18627.1"/>
    </source>
</evidence>
<name>B3SF70_TRIAD</name>